<keyword evidence="4" id="KW-1185">Reference proteome</keyword>
<accession>A0ABV7EFY4</accession>
<dbReference type="Proteomes" id="UP001595378">
    <property type="component" value="Unassembled WGS sequence"/>
</dbReference>
<reference evidence="4" key="1">
    <citation type="journal article" date="2019" name="Int. J. Syst. Evol. Microbiol.">
        <title>The Global Catalogue of Microorganisms (GCM) 10K type strain sequencing project: providing services to taxonomists for standard genome sequencing and annotation.</title>
        <authorList>
            <consortium name="The Broad Institute Genomics Platform"/>
            <consortium name="The Broad Institute Genome Sequencing Center for Infectious Disease"/>
            <person name="Wu L."/>
            <person name="Ma J."/>
        </authorList>
    </citation>
    <scope>NUCLEOTIDE SEQUENCE [LARGE SCALE GENOMIC DNA]</scope>
    <source>
        <strain evidence="4">KCTC 52606</strain>
    </source>
</reference>
<evidence type="ECO:0000313" key="3">
    <source>
        <dbReference type="EMBL" id="MFC3100602.1"/>
    </source>
</evidence>
<gene>
    <name evidence="3" type="ORF">ACFODK_06860</name>
</gene>
<name>A0ABV7EFY4_9SPHN</name>
<comment type="caution">
    <text evidence="3">The sequence shown here is derived from an EMBL/GenBank/DDBJ whole genome shotgun (WGS) entry which is preliminary data.</text>
</comment>
<keyword evidence="1" id="KW-0812">Transmembrane</keyword>
<organism evidence="3 4">
    <name type="scientific">Alteraurantiacibacter lauratis</name>
    <dbReference type="NCBI Taxonomy" id="2054627"/>
    <lineage>
        <taxon>Bacteria</taxon>
        <taxon>Pseudomonadati</taxon>
        <taxon>Pseudomonadota</taxon>
        <taxon>Alphaproteobacteria</taxon>
        <taxon>Sphingomonadales</taxon>
        <taxon>Erythrobacteraceae</taxon>
        <taxon>Alteraurantiacibacter</taxon>
    </lineage>
</organism>
<dbReference type="Pfam" id="PF14267">
    <property type="entry name" value="DUF4357"/>
    <property type="match status" value="1"/>
</dbReference>
<keyword evidence="1" id="KW-1133">Transmembrane helix</keyword>
<dbReference type="EMBL" id="JBHRSU010000019">
    <property type="protein sequence ID" value="MFC3100602.1"/>
    <property type="molecule type" value="Genomic_DNA"/>
</dbReference>
<feature type="transmembrane region" description="Helical" evidence="1">
    <location>
        <begin position="20"/>
        <end position="43"/>
    </location>
</feature>
<keyword evidence="1" id="KW-0472">Membrane</keyword>
<sequence>MLAKGILVEINDGLLFTSDYIFSSVSAAAATVTGAAANGRILWRLPDGRTYAEWEEAENSTPPLNPETEF</sequence>
<protein>
    <submittedName>
        <fullName evidence="3">DUF4357 domain-containing protein</fullName>
    </submittedName>
</protein>
<dbReference type="InterPro" id="IPR025579">
    <property type="entry name" value="DUF4357"/>
</dbReference>
<evidence type="ECO:0000259" key="2">
    <source>
        <dbReference type="Pfam" id="PF14267"/>
    </source>
</evidence>
<dbReference type="RefSeq" id="WP_336920654.1">
    <property type="nucleotide sequence ID" value="NZ_JBANRN010000025.1"/>
</dbReference>
<proteinExistence type="predicted"/>
<feature type="domain" description="DUF4357" evidence="2">
    <location>
        <begin position="1"/>
        <end position="50"/>
    </location>
</feature>
<evidence type="ECO:0000256" key="1">
    <source>
        <dbReference type="SAM" id="Phobius"/>
    </source>
</evidence>
<evidence type="ECO:0000313" key="4">
    <source>
        <dbReference type="Proteomes" id="UP001595378"/>
    </source>
</evidence>